<dbReference type="PANTHER" id="PTHR11405:SF53">
    <property type="entry name" value="CARBAMOYL-PHOSPHATE SYNTHASE [AMMONIA], MITOCHONDRIAL"/>
    <property type="match status" value="1"/>
</dbReference>
<evidence type="ECO:0000256" key="8">
    <source>
        <dbReference type="ARBA" id="ARBA00022741"/>
    </source>
</evidence>
<evidence type="ECO:0000256" key="5">
    <source>
        <dbReference type="ARBA" id="ARBA00022605"/>
    </source>
</evidence>
<dbReference type="GO" id="GO:0046872">
    <property type="term" value="F:metal ion binding"/>
    <property type="evidence" value="ECO:0007669"/>
    <property type="project" value="UniProtKB-KW"/>
</dbReference>
<dbReference type="PRINTS" id="PR00098">
    <property type="entry name" value="CPSASE"/>
</dbReference>
<keyword evidence="5" id="KW-0028">Amino-acid biosynthesis</keyword>
<dbReference type="InterPro" id="IPR005483">
    <property type="entry name" value="CPSase_dom"/>
</dbReference>
<evidence type="ECO:0000256" key="1">
    <source>
        <dbReference type="ARBA" id="ARBA00005077"/>
    </source>
</evidence>
<evidence type="ECO:0000313" key="14">
    <source>
        <dbReference type="EMBL" id="GAI27329.1"/>
    </source>
</evidence>
<name>X1P8S1_9ZZZZ</name>
<dbReference type="GO" id="GO:0006526">
    <property type="term" value="P:L-arginine biosynthetic process"/>
    <property type="evidence" value="ECO:0007669"/>
    <property type="project" value="UniProtKB-KW"/>
</dbReference>
<dbReference type="GO" id="GO:0005737">
    <property type="term" value="C:cytoplasm"/>
    <property type="evidence" value="ECO:0007669"/>
    <property type="project" value="TreeGrafter"/>
</dbReference>
<accession>X1P8S1</accession>
<evidence type="ECO:0000256" key="11">
    <source>
        <dbReference type="ARBA" id="ARBA00047359"/>
    </source>
</evidence>
<dbReference type="Pfam" id="PF02786">
    <property type="entry name" value="CPSase_L_D2"/>
    <property type="match status" value="1"/>
</dbReference>
<dbReference type="PROSITE" id="PS00867">
    <property type="entry name" value="CPSASE_2"/>
    <property type="match status" value="1"/>
</dbReference>
<keyword evidence="7" id="KW-0677">Repeat</keyword>
<feature type="non-terminal residue" evidence="14">
    <location>
        <position position="1"/>
    </location>
</feature>
<evidence type="ECO:0000256" key="7">
    <source>
        <dbReference type="ARBA" id="ARBA00022737"/>
    </source>
</evidence>
<evidence type="ECO:0000256" key="9">
    <source>
        <dbReference type="ARBA" id="ARBA00022840"/>
    </source>
</evidence>
<feature type="non-terminal residue" evidence="14">
    <location>
        <position position="111"/>
    </location>
</feature>
<dbReference type="InterPro" id="IPR011761">
    <property type="entry name" value="ATP-grasp"/>
</dbReference>
<dbReference type="Gene3D" id="3.30.470.20">
    <property type="entry name" value="ATP-grasp fold, B domain"/>
    <property type="match status" value="1"/>
</dbReference>
<dbReference type="GO" id="GO:0004088">
    <property type="term" value="F:carbamoyl-phosphate synthase (glutamine-hydrolyzing) activity"/>
    <property type="evidence" value="ECO:0007669"/>
    <property type="project" value="UniProtKB-EC"/>
</dbReference>
<evidence type="ECO:0000256" key="4">
    <source>
        <dbReference type="ARBA" id="ARBA00022598"/>
    </source>
</evidence>
<dbReference type="SUPFAM" id="SSF56059">
    <property type="entry name" value="Glutathione synthetase ATP-binding domain-like"/>
    <property type="match status" value="1"/>
</dbReference>
<evidence type="ECO:0000256" key="12">
    <source>
        <dbReference type="ARBA" id="ARBA00048816"/>
    </source>
</evidence>
<reference evidence="14" key="1">
    <citation type="journal article" date="2014" name="Front. Microbiol.">
        <title>High frequency of phylogenetically diverse reductive dehalogenase-homologous genes in deep subseafloor sedimentary metagenomes.</title>
        <authorList>
            <person name="Kawai M."/>
            <person name="Futagami T."/>
            <person name="Toyoda A."/>
            <person name="Takaki Y."/>
            <person name="Nishi S."/>
            <person name="Hori S."/>
            <person name="Arai W."/>
            <person name="Tsubouchi T."/>
            <person name="Morono Y."/>
            <person name="Uchiyama I."/>
            <person name="Ito T."/>
            <person name="Fujiyama A."/>
            <person name="Inagaki F."/>
            <person name="Takami H."/>
        </authorList>
    </citation>
    <scope>NUCLEOTIDE SEQUENCE</scope>
    <source>
        <strain evidence="14">Expedition CK06-06</strain>
    </source>
</reference>
<keyword evidence="9" id="KW-0067">ATP-binding</keyword>
<dbReference type="InterPro" id="IPR005479">
    <property type="entry name" value="CPAse_ATP-bd"/>
</dbReference>
<keyword evidence="10" id="KW-0464">Manganese</keyword>
<evidence type="ECO:0000259" key="13">
    <source>
        <dbReference type="PROSITE" id="PS50975"/>
    </source>
</evidence>
<feature type="domain" description="ATP-grasp" evidence="13">
    <location>
        <begin position="1"/>
        <end position="54"/>
    </location>
</feature>
<comment type="catalytic activity">
    <reaction evidence="12">
        <text>hydrogencarbonate + L-glutamine + 2 ATP + H2O = carbamoyl phosphate + L-glutamate + 2 ADP + phosphate + 2 H(+)</text>
        <dbReference type="Rhea" id="RHEA:18633"/>
        <dbReference type="ChEBI" id="CHEBI:15377"/>
        <dbReference type="ChEBI" id="CHEBI:15378"/>
        <dbReference type="ChEBI" id="CHEBI:17544"/>
        <dbReference type="ChEBI" id="CHEBI:29985"/>
        <dbReference type="ChEBI" id="CHEBI:30616"/>
        <dbReference type="ChEBI" id="CHEBI:43474"/>
        <dbReference type="ChEBI" id="CHEBI:58228"/>
        <dbReference type="ChEBI" id="CHEBI:58359"/>
        <dbReference type="ChEBI" id="CHEBI:456216"/>
        <dbReference type="EC" id="6.3.5.5"/>
    </reaction>
</comment>
<gene>
    <name evidence="14" type="ORF">S06H3_24738</name>
</gene>
<comment type="caution">
    <text evidence="14">The sequence shown here is derived from an EMBL/GenBank/DDBJ whole genome shotgun (WGS) entry which is preliminary data.</text>
</comment>
<organism evidence="14">
    <name type="scientific">marine sediment metagenome</name>
    <dbReference type="NCBI Taxonomy" id="412755"/>
    <lineage>
        <taxon>unclassified sequences</taxon>
        <taxon>metagenomes</taxon>
        <taxon>ecological metagenomes</taxon>
    </lineage>
</organism>
<dbReference type="EMBL" id="BARV01013898">
    <property type="protein sequence ID" value="GAI27329.1"/>
    <property type="molecule type" value="Genomic_DNA"/>
</dbReference>
<keyword evidence="4" id="KW-0436">Ligase</keyword>
<proteinExistence type="inferred from homology"/>
<evidence type="ECO:0000256" key="6">
    <source>
        <dbReference type="ARBA" id="ARBA00022723"/>
    </source>
</evidence>
<dbReference type="GO" id="GO:0004087">
    <property type="term" value="F:carbamoyl-phosphate synthase (ammonia) activity"/>
    <property type="evidence" value="ECO:0007669"/>
    <property type="project" value="UniProtKB-EC"/>
</dbReference>
<dbReference type="PANTHER" id="PTHR11405">
    <property type="entry name" value="CARBAMOYLTRANSFERASE FAMILY MEMBER"/>
    <property type="match status" value="1"/>
</dbReference>
<dbReference type="GO" id="GO:0005524">
    <property type="term" value="F:ATP binding"/>
    <property type="evidence" value="ECO:0007669"/>
    <property type="project" value="UniProtKB-KW"/>
</dbReference>
<evidence type="ECO:0000256" key="10">
    <source>
        <dbReference type="ARBA" id="ARBA00023211"/>
    </source>
</evidence>
<comment type="similarity">
    <text evidence="2">Belongs to the CarB family.</text>
</comment>
<comment type="pathway">
    <text evidence="1">Amino-acid biosynthesis; L-arginine biosynthesis; carbamoyl phosphate from bicarbonate: step 1/1.</text>
</comment>
<dbReference type="PROSITE" id="PS50975">
    <property type="entry name" value="ATP_GRASP"/>
    <property type="match status" value="1"/>
</dbReference>
<dbReference type="FunFam" id="3.30.470.20:FF:000026">
    <property type="entry name" value="Carbamoyl-phosphate synthase large chain"/>
    <property type="match status" value="1"/>
</dbReference>
<sequence>ARALEVIGLMNIQYAIADGKVYILEANPRASRTIPVVSKVMGISMAKIATLVMLGKKLKDVIPLHKKEISHVGVKEAVFPFNMFPAVDPILGPEMKATGEVMGIASSFGLA</sequence>
<keyword evidence="3" id="KW-0055">Arginine biosynthesis</keyword>
<evidence type="ECO:0000256" key="3">
    <source>
        <dbReference type="ARBA" id="ARBA00022571"/>
    </source>
</evidence>
<evidence type="ECO:0000256" key="2">
    <source>
        <dbReference type="ARBA" id="ARBA00009799"/>
    </source>
</evidence>
<comment type="catalytic activity">
    <reaction evidence="11">
        <text>hydrogencarbonate + NH4(+) + 2 ATP = carbamoyl phosphate + 2 ADP + phosphate + 2 H(+)</text>
        <dbReference type="Rhea" id="RHEA:18029"/>
        <dbReference type="ChEBI" id="CHEBI:15378"/>
        <dbReference type="ChEBI" id="CHEBI:17544"/>
        <dbReference type="ChEBI" id="CHEBI:28938"/>
        <dbReference type="ChEBI" id="CHEBI:30616"/>
        <dbReference type="ChEBI" id="CHEBI:43474"/>
        <dbReference type="ChEBI" id="CHEBI:58228"/>
        <dbReference type="ChEBI" id="CHEBI:456216"/>
        <dbReference type="EC" id="6.3.4.16"/>
    </reaction>
</comment>
<keyword evidence="6" id="KW-0479">Metal-binding</keyword>
<keyword evidence="8" id="KW-0547">Nucleotide-binding</keyword>
<dbReference type="GO" id="GO:0006541">
    <property type="term" value="P:glutamine metabolic process"/>
    <property type="evidence" value="ECO:0007669"/>
    <property type="project" value="TreeGrafter"/>
</dbReference>
<protein>
    <recommendedName>
        <fullName evidence="13">ATP-grasp domain-containing protein</fullName>
    </recommendedName>
</protein>
<dbReference type="AlphaFoldDB" id="X1P8S1"/>